<evidence type="ECO:0000256" key="1">
    <source>
        <dbReference type="ARBA" id="ARBA00004477"/>
    </source>
</evidence>
<proteinExistence type="inferred from homology"/>
<dbReference type="RefSeq" id="XP_013899470.1">
    <property type="nucleotide sequence ID" value="XM_014044016.1"/>
</dbReference>
<keyword evidence="9" id="KW-0472">Membrane</keyword>
<evidence type="ECO:0000256" key="2">
    <source>
        <dbReference type="ARBA" id="ARBA00005420"/>
    </source>
</evidence>
<dbReference type="PANTHER" id="PTHR12317:SF34">
    <property type="entry name" value="ACYLTRANSFERASE"/>
    <property type="match status" value="1"/>
</dbReference>
<evidence type="ECO:0000313" key="11">
    <source>
        <dbReference type="EMBL" id="KIZ00451.1"/>
    </source>
</evidence>
<evidence type="ECO:0000256" key="6">
    <source>
        <dbReference type="ARBA" id="ARBA00022824"/>
    </source>
</evidence>
<gene>
    <name evidence="11" type="ORF">MNEG_7513</name>
</gene>
<dbReference type="GO" id="GO:0004144">
    <property type="term" value="F:diacylglycerol O-acyltransferase activity"/>
    <property type="evidence" value="ECO:0007669"/>
    <property type="project" value="UniProtKB-ARBA"/>
</dbReference>
<dbReference type="PANTHER" id="PTHR12317">
    <property type="entry name" value="DIACYLGLYCEROL O-ACYLTRANSFERASE"/>
    <property type="match status" value="1"/>
</dbReference>
<sequence length="160" mass="17520">MCHTHRMYAGAGGAGPKGARPELVVHARHKGFCRIAIEHGASLVPVLALGEALQLRNLIHMPTLQAYTTRRFRFPFPFWLGGRWGASPLPSRVPLVYVIGRPIPAPPMRPLPGGGGQACADPADVDGLHSAYFAELADLFRRYQHLHPHFKGADLVLSYD</sequence>
<keyword evidence="3" id="KW-0444">Lipid biosynthesis</keyword>
<dbReference type="GO" id="GO:0005789">
    <property type="term" value="C:endoplasmic reticulum membrane"/>
    <property type="evidence" value="ECO:0007669"/>
    <property type="project" value="UniProtKB-SubCell"/>
</dbReference>
<keyword evidence="7" id="KW-1133">Transmembrane helix</keyword>
<dbReference type="Proteomes" id="UP000054498">
    <property type="component" value="Unassembled WGS sequence"/>
</dbReference>
<keyword evidence="5" id="KW-0812">Transmembrane</keyword>
<organism evidence="11 12">
    <name type="scientific">Monoraphidium neglectum</name>
    <dbReference type="NCBI Taxonomy" id="145388"/>
    <lineage>
        <taxon>Eukaryota</taxon>
        <taxon>Viridiplantae</taxon>
        <taxon>Chlorophyta</taxon>
        <taxon>core chlorophytes</taxon>
        <taxon>Chlorophyceae</taxon>
        <taxon>CS clade</taxon>
        <taxon>Sphaeropleales</taxon>
        <taxon>Selenastraceae</taxon>
        <taxon>Monoraphidium</taxon>
    </lineage>
</organism>
<dbReference type="OrthoDB" id="264532at2759"/>
<dbReference type="InterPro" id="IPR007130">
    <property type="entry name" value="DAGAT"/>
</dbReference>
<dbReference type="KEGG" id="mng:MNEG_7513"/>
<keyword evidence="6" id="KW-0256">Endoplasmic reticulum</keyword>
<accession>A0A0D2N2N0</accession>
<dbReference type="GO" id="GO:0006629">
    <property type="term" value="P:lipid metabolic process"/>
    <property type="evidence" value="ECO:0007669"/>
    <property type="project" value="UniProtKB-KW"/>
</dbReference>
<dbReference type="Pfam" id="PF03982">
    <property type="entry name" value="DAGAT"/>
    <property type="match status" value="1"/>
</dbReference>
<protein>
    <submittedName>
        <fullName evidence="11">Uncharacterized protein</fullName>
    </submittedName>
</protein>
<dbReference type="AlphaFoldDB" id="A0A0D2N2N0"/>
<keyword evidence="12" id="KW-1185">Reference proteome</keyword>
<evidence type="ECO:0000313" key="12">
    <source>
        <dbReference type="Proteomes" id="UP000054498"/>
    </source>
</evidence>
<evidence type="ECO:0000256" key="9">
    <source>
        <dbReference type="ARBA" id="ARBA00023136"/>
    </source>
</evidence>
<evidence type="ECO:0000256" key="5">
    <source>
        <dbReference type="ARBA" id="ARBA00022692"/>
    </source>
</evidence>
<evidence type="ECO:0000256" key="8">
    <source>
        <dbReference type="ARBA" id="ARBA00023098"/>
    </source>
</evidence>
<name>A0A0D2N2N0_9CHLO</name>
<evidence type="ECO:0000256" key="10">
    <source>
        <dbReference type="ARBA" id="ARBA00023315"/>
    </source>
</evidence>
<keyword evidence="10" id="KW-0012">Acyltransferase</keyword>
<evidence type="ECO:0000256" key="7">
    <source>
        <dbReference type="ARBA" id="ARBA00022989"/>
    </source>
</evidence>
<keyword evidence="4" id="KW-0808">Transferase</keyword>
<evidence type="ECO:0000256" key="3">
    <source>
        <dbReference type="ARBA" id="ARBA00022516"/>
    </source>
</evidence>
<comment type="subcellular location">
    <subcellularLocation>
        <location evidence="1">Endoplasmic reticulum membrane</location>
        <topology evidence="1">Multi-pass membrane protein</topology>
    </subcellularLocation>
</comment>
<keyword evidence="8" id="KW-0443">Lipid metabolism</keyword>
<dbReference type="GeneID" id="25740389"/>
<comment type="similarity">
    <text evidence="2">Belongs to the diacylglycerol acyltransferase family.</text>
</comment>
<reference evidence="11 12" key="1">
    <citation type="journal article" date="2013" name="BMC Genomics">
        <title>Reconstruction of the lipid metabolism for the microalga Monoraphidium neglectum from its genome sequence reveals characteristics suitable for biofuel production.</title>
        <authorList>
            <person name="Bogen C."/>
            <person name="Al-Dilaimi A."/>
            <person name="Albersmeier A."/>
            <person name="Wichmann J."/>
            <person name="Grundmann M."/>
            <person name="Rupp O."/>
            <person name="Lauersen K.J."/>
            <person name="Blifernez-Klassen O."/>
            <person name="Kalinowski J."/>
            <person name="Goesmann A."/>
            <person name="Mussgnug J.H."/>
            <person name="Kruse O."/>
        </authorList>
    </citation>
    <scope>NUCLEOTIDE SEQUENCE [LARGE SCALE GENOMIC DNA]</scope>
    <source>
        <strain evidence="11 12">SAG 48.87</strain>
    </source>
</reference>
<dbReference type="EMBL" id="KK101553">
    <property type="protein sequence ID" value="KIZ00451.1"/>
    <property type="molecule type" value="Genomic_DNA"/>
</dbReference>
<evidence type="ECO:0000256" key="4">
    <source>
        <dbReference type="ARBA" id="ARBA00022679"/>
    </source>
</evidence>